<accession>A0A8J2S2H2</accession>
<reference evidence="2" key="1">
    <citation type="submission" date="2021-11" db="EMBL/GenBank/DDBJ databases">
        <authorList>
            <person name="Schell T."/>
        </authorList>
    </citation>
    <scope>NUCLEOTIDE SEQUENCE</scope>
    <source>
        <strain evidence="2">M5</strain>
    </source>
</reference>
<evidence type="ECO:0000256" key="1">
    <source>
        <dbReference type="SAM" id="SignalP"/>
    </source>
</evidence>
<evidence type="ECO:0000313" key="3">
    <source>
        <dbReference type="Proteomes" id="UP000789390"/>
    </source>
</evidence>
<evidence type="ECO:0008006" key="4">
    <source>
        <dbReference type="Google" id="ProtNLM"/>
    </source>
</evidence>
<gene>
    <name evidence="2" type="ORF">DGAL_LOCUS17612</name>
</gene>
<dbReference type="EMBL" id="CAKKLH010000344">
    <property type="protein sequence ID" value="CAH0113712.1"/>
    <property type="molecule type" value="Genomic_DNA"/>
</dbReference>
<evidence type="ECO:0000313" key="2">
    <source>
        <dbReference type="EMBL" id="CAH0113712.1"/>
    </source>
</evidence>
<feature type="chain" id="PRO_5035285639" description="Prohormone-1" evidence="1">
    <location>
        <begin position="19"/>
        <end position="120"/>
    </location>
</feature>
<dbReference type="OrthoDB" id="6353923at2759"/>
<dbReference type="AlphaFoldDB" id="A0A8J2S2H2"/>
<organism evidence="2 3">
    <name type="scientific">Daphnia galeata</name>
    <dbReference type="NCBI Taxonomy" id="27404"/>
    <lineage>
        <taxon>Eukaryota</taxon>
        <taxon>Metazoa</taxon>
        <taxon>Ecdysozoa</taxon>
        <taxon>Arthropoda</taxon>
        <taxon>Crustacea</taxon>
        <taxon>Branchiopoda</taxon>
        <taxon>Diplostraca</taxon>
        <taxon>Cladocera</taxon>
        <taxon>Anomopoda</taxon>
        <taxon>Daphniidae</taxon>
        <taxon>Daphnia</taxon>
    </lineage>
</organism>
<sequence>MLGRLYLVVMAIFTLAHSSPLFAEGDALVHIFEDYDNSNVITSREDLTSLAPSSLMSAPDVNDKRLQYYLWMKRAADGQRTGGLGRSKQLRYHHCYFNPISCFKKRALESSKISSDIGRW</sequence>
<protein>
    <recommendedName>
        <fullName evidence="4">Prohormone-1</fullName>
    </recommendedName>
</protein>
<name>A0A8J2S2H2_9CRUS</name>
<dbReference type="Proteomes" id="UP000789390">
    <property type="component" value="Unassembled WGS sequence"/>
</dbReference>
<feature type="signal peptide" evidence="1">
    <location>
        <begin position="1"/>
        <end position="18"/>
    </location>
</feature>
<proteinExistence type="predicted"/>
<keyword evidence="3" id="KW-1185">Reference proteome</keyword>
<comment type="caution">
    <text evidence="2">The sequence shown here is derived from an EMBL/GenBank/DDBJ whole genome shotgun (WGS) entry which is preliminary data.</text>
</comment>
<keyword evidence="1" id="KW-0732">Signal</keyword>